<organism evidence="4 5">
    <name type="scientific">Pseudomonas abyssi</name>
    <dbReference type="NCBI Taxonomy" id="170540"/>
    <lineage>
        <taxon>Bacteria</taxon>
        <taxon>Pseudomonadati</taxon>
        <taxon>Pseudomonadota</taxon>
        <taxon>Gammaproteobacteria</taxon>
        <taxon>Pseudomonadales</taxon>
        <taxon>Pseudomonadaceae</taxon>
        <taxon>Pseudomonas</taxon>
    </lineage>
</organism>
<evidence type="ECO:0000256" key="1">
    <source>
        <dbReference type="ARBA" id="ARBA00005622"/>
    </source>
</evidence>
<dbReference type="InterPro" id="IPR000801">
    <property type="entry name" value="Esterase-like"/>
</dbReference>
<feature type="chain" id="PRO_5012856241" evidence="3">
    <location>
        <begin position="21"/>
        <end position="282"/>
    </location>
</feature>
<dbReference type="Gene3D" id="3.40.50.1820">
    <property type="entry name" value="alpha/beta hydrolase"/>
    <property type="match status" value="1"/>
</dbReference>
<evidence type="ECO:0000313" key="5">
    <source>
        <dbReference type="Proteomes" id="UP000242313"/>
    </source>
</evidence>
<dbReference type="InterPro" id="IPR052558">
    <property type="entry name" value="Siderophore_Hydrolase_D"/>
</dbReference>
<dbReference type="InterPro" id="IPR029058">
    <property type="entry name" value="AB_hydrolase_fold"/>
</dbReference>
<evidence type="ECO:0000313" key="4">
    <source>
        <dbReference type="EMBL" id="PBK03383.1"/>
    </source>
</evidence>
<sequence>MFRLVCSAVLSLLCCTAALAEPARQPPVTIDGTEQWLMHNAAGTPYRIMISLPEGELPWTGARSVLYILDANAYFPGFHAAKRGLKAYRQSIIIGIAYPGNDPLNFLRRSYDFSPPAPADLNDPPQGGQDELLDFIEQQLMPAVAERFSVDPHQQSLFGHSFGGMFALYTLFTRPTLFDHLVAASPSQWWSDRFLLQHERAFVHQVQARSELVTHTSLALITAERDAPATREDARGLAARLQPLSIHGLRVSEQVIEGEDHMSLPYRIPSLVLEQVFSNRRR</sequence>
<keyword evidence="2" id="KW-0378">Hydrolase</keyword>
<gene>
    <name evidence="4" type="ORF">CNQ84_15390</name>
</gene>
<dbReference type="AlphaFoldDB" id="A0A2A3MF09"/>
<protein>
    <submittedName>
        <fullName evidence="4">Esterase</fullName>
    </submittedName>
</protein>
<dbReference type="SUPFAM" id="SSF53474">
    <property type="entry name" value="alpha/beta-Hydrolases"/>
    <property type="match status" value="1"/>
</dbReference>
<dbReference type="Pfam" id="PF00756">
    <property type="entry name" value="Esterase"/>
    <property type="match status" value="1"/>
</dbReference>
<feature type="signal peptide" evidence="3">
    <location>
        <begin position="1"/>
        <end position="20"/>
    </location>
</feature>
<name>A0A2A3MF09_9PSED</name>
<dbReference type="RefSeq" id="WP_096005712.1">
    <property type="nucleotide sequence ID" value="NZ_NTMR01000020.1"/>
</dbReference>
<comment type="similarity">
    <text evidence="1">Belongs to the esterase D family.</text>
</comment>
<keyword evidence="5" id="KW-1185">Reference proteome</keyword>
<evidence type="ECO:0000256" key="2">
    <source>
        <dbReference type="ARBA" id="ARBA00022801"/>
    </source>
</evidence>
<dbReference type="PANTHER" id="PTHR40841">
    <property type="entry name" value="SIDEROPHORE TRIACETYLFUSARININE C ESTERASE"/>
    <property type="match status" value="1"/>
</dbReference>
<reference evidence="4 5" key="1">
    <citation type="submission" date="2017-09" db="EMBL/GenBank/DDBJ databases">
        <title>Pseudomonas abyssi sp. nov. isolated from Abyssopelagic Water.</title>
        <authorList>
            <person name="Wei Y."/>
        </authorList>
    </citation>
    <scope>NUCLEOTIDE SEQUENCE [LARGE SCALE GENOMIC DNA]</scope>
    <source>
        <strain evidence="4 5">MT5</strain>
    </source>
</reference>
<accession>A0A2A3MF09</accession>
<dbReference type="Proteomes" id="UP000242313">
    <property type="component" value="Unassembled WGS sequence"/>
</dbReference>
<dbReference type="PANTHER" id="PTHR40841:SF2">
    <property type="entry name" value="SIDEROPHORE-DEGRADING ESTERASE (EUROFUNG)"/>
    <property type="match status" value="1"/>
</dbReference>
<proteinExistence type="inferred from homology"/>
<dbReference type="GO" id="GO:0016788">
    <property type="term" value="F:hydrolase activity, acting on ester bonds"/>
    <property type="evidence" value="ECO:0007669"/>
    <property type="project" value="TreeGrafter"/>
</dbReference>
<keyword evidence="3" id="KW-0732">Signal</keyword>
<comment type="caution">
    <text evidence="4">The sequence shown here is derived from an EMBL/GenBank/DDBJ whole genome shotgun (WGS) entry which is preliminary data.</text>
</comment>
<dbReference type="EMBL" id="NTMR01000020">
    <property type="protein sequence ID" value="PBK03383.1"/>
    <property type="molecule type" value="Genomic_DNA"/>
</dbReference>
<evidence type="ECO:0000256" key="3">
    <source>
        <dbReference type="SAM" id="SignalP"/>
    </source>
</evidence>